<organism evidence="1 2">
    <name type="scientific">Toxocara canis</name>
    <name type="common">Canine roundworm</name>
    <dbReference type="NCBI Taxonomy" id="6265"/>
    <lineage>
        <taxon>Eukaryota</taxon>
        <taxon>Metazoa</taxon>
        <taxon>Ecdysozoa</taxon>
        <taxon>Nematoda</taxon>
        <taxon>Chromadorea</taxon>
        <taxon>Rhabditida</taxon>
        <taxon>Spirurina</taxon>
        <taxon>Ascaridomorpha</taxon>
        <taxon>Ascaridoidea</taxon>
        <taxon>Toxocaridae</taxon>
        <taxon>Toxocara</taxon>
    </lineage>
</organism>
<gene>
    <name evidence="1" type="ORF">Tcan_05667</name>
</gene>
<dbReference type="EMBL" id="JPKZ01003054">
    <property type="protein sequence ID" value="KHN73811.1"/>
    <property type="molecule type" value="Genomic_DNA"/>
</dbReference>
<name>A0A0B2US47_TOXCA</name>
<evidence type="ECO:0000313" key="1">
    <source>
        <dbReference type="EMBL" id="KHN73811.1"/>
    </source>
</evidence>
<protein>
    <submittedName>
        <fullName evidence="1">Uncharacterized protein</fullName>
    </submittedName>
</protein>
<evidence type="ECO:0000313" key="2">
    <source>
        <dbReference type="Proteomes" id="UP000031036"/>
    </source>
</evidence>
<accession>A0A0B2US47</accession>
<comment type="caution">
    <text evidence="1">The sequence shown here is derived from an EMBL/GenBank/DDBJ whole genome shotgun (WGS) entry which is preliminary data.</text>
</comment>
<keyword evidence="2" id="KW-1185">Reference proteome</keyword>
<dbReference type="AlphaFoldDB" id="A0A0B2US47"/>
<proteinExistence type="predicted"/>
<sequence>MRRGKHWILHDIWLRPRNSILALNQLLDAFDLPMFSSETGTTNLAPASHPPIIAFTRSTYIRSIPPRLHMDPANRTTDRPQLGKVDVVGDRHALTHFVIRAIMDVFANYGCNYNSFRNS</sequence>
<reference evidence="1 2" key="1">
    <citation type="submission" date="2014-11" db="EMBL/GenBank/DDBJ databases">
        <title>Genetic blueprint of the zoonotic pathogen Toxocara canis.</title>
        <authorList>
            <person name="Zhu X.-Q."/>
            <person name="Korhonen P.K."/>
            <person name="Cai H."/>
            <person name="Young N.D."/>
            <person name="Nejsum P."/>
            <person name="von Samson-Himmelstjerna G."/>
            <person name="Boag P.R."/>
            <person name="Tan P."/>
            <person name="Li Q."/>
            <person name="Min J."/>
            <person name="Yang Y."/>
            <person name="Wang X."/>
            <person name="Fang X."/>
            <person name="Hall R.S."/>
            <person name="Hofmann A."/>
            <person name="Sternberg P.W."/>
            <person name="Jex A.R."/>
            <person name="Gasser R.B."/>
        </authorList>
    </citation>
    <scope>NUCLEOTIDE SEQUENCE [LARGE SCALE GENOMIC DNA]</scope>
    <source>
        <strain evidence="1">PN_DK_2014</strain>
    </source>
</reference>
<dbReference type="Proteomes" id="UP000031036">
    <property type="component" value="Unassembled WGS sequence"/>
</dbReference>